<name>A0ABW4GW75_9ACTN</name>
<keyword evidence="3" id="KW-1185">Reference proteome</keyword>
<protein>
    <submittedName>
        <fullName evidence="2">Uncharacterized protein</fullName>
    </submittedName>
</protein>
<proteinExistence type="predicted"/>
<evidence type="ECO:0000313" key="3">
    <source>
        <dbReference type="Proteomes" id="UP001597097"/>
    </source>
</evidence>
<evidence type="ECO:0000256" key="1">
    <source>
        <dbReference type="SAM" id="SignalP"/>
    </source>
</evidence>
<dbReference type="EMBL" id="JBHUCM010000067">
    <property type="protein sequence ID" value="MFD1546654.1"/>
    <property type="molecule type" value="Genomic_DNA"/>
</dbReference>
<feature type="chain" id="PRO_5045143500" evidence="1">
    <location>
        <begin position="23"/>
        <end position="150"/>
    </location>
</feature>
<evidence type="ECO:0000313" key="2">
    <source>
        <dbReference type="EMBL" id="MFD1546654.1"/>
    </source>
</evidence>
<sequence>MAFPIMKLAAALMFACPSPVPVAPAGTALLQSGEVRFHTINEAKDGDTIVTVTVRDRRGQTIALLTGVLGQWAEDAWSAHIPLNVTNPPGDLGRLWGGTINVRIDPKGNDSWAFTFHTYLHFSDGQTADVYQRQLAGVTEDRRDWTTIIR</sequence>
<gene>
    <name evidence="2" type="ORF">ACFSJ0_57125</name>
</gene>
<comment type="caution">
    <text evidence="2">The sequence shown here is derived from an EMBL/GenBank/DDBJ whole genome shotgun (WGS) entry which is preliminary data.</text>
</comment>
<dbReference type="Proteomes" id="UP001597097">
    <property type="component" value="Unassembled WGS sequence"/>
</dbReference>
<accession>A0ABW4GW75</accession>
<dbReference type="RefSeq" id="WP_219527482.1">
    <property type="nucleotide sequence ID" value="NZ_JAHKRM010000002.1"/>
</dbReference>
<organism evidence="2 3">
    <name type="scientific">Nonomuraea guangzhouensis</name>
    <dbReference type="NCBI Taxonomy" id="1291555"/>
    <lineage>
        <taxon>Bacteria</taxon>
        <taxon>Bacillati</taxon>
        <taxon>Actinomycetota</taxon>
        <taxon>Actinomycetes</taxon>
        <taxon>Streptosporangiales</taxon>
        <taxon>Streptosporangiaceae</taxon>
        <taxon>Nonomuraea</taxon>
    </lineage>
</organism>
<feature type="signal peptide" evidence="1">
    <location>
        <begin position="1"/>
        <end position="22"/>
    </location>
</feature>
<reference evidence="3" key="1">
    <citation type="journal article" date="2019" name="Int. J. Syst. Evol. Microbiol.">
        <title>The Global Catalogue of Microorganisms (GCM) 10K type strain sequencing project: providing services to taxonomists for standard genome sequencing and annotation.</title>
        <authorList>
            <consortium name="The Broad Institute Genomics Platform"/>
            <consortium name="The Broad Institute Genome Sequencing Center for Infectious Disease"/>
            <person name="Wu L."/>
            <person name="Ma J."/>
        </authorList>
    </citation>
    <scope>NUCLEOTIDE SEQUENCE [LARGE SCALE GENOMIC DNA]</scope>
    <source>
        <strain evidence="3">CGMCC 1.15399</strain>
    </source>
</reference>
<keyword evidence="1" id="KW-0732">Signal</keyword>